<dbReference type="Pfam" id="PF02844">
    <property type="entry name" value="GARS_N"/>
    <property type="match status" value="1"/>
</dbReference>
<dbReference type="SMART" id="SM01210">
    <property type="entry name" value="GARS_C"/>
    <property type="match status" value="1"/>
</dbReference>
<evidence type="ECO:0000256" key="2">
    <source>
        <dbReference type="ARBA" id="ARBA00005174"/>
    </source>
</evidence>
<dbReference type="RefSeq" id="WP_369868548.1">
    <property type="nucleotide sequence ID" value="NZ_JBGFFE010000004.1"/>
</dbReference>
<evidence type="ECO:0000256" key="5">
    <source>
        <dbReference type="ARBA" id="ARBA00022741"/>
    </source>
</evidence>
<evidence type="ECO:0000256" key="1">
    <source>
        <dbReference type="ARBA" id="ARBA00001936"/>
    </source>
</evidence>
<dbReference type="EC" id="6.3.4.13" evidence="3 11"/>
<dbReference type="Gene3D" id="3.30.470.20">
    <property type="entry name" value="ATP-grasp fold, B domain"/>
    <property type="match status" value="1"/>
</dbReference>
<keyword evidence="15" id="KW-1185">Reference proteome</keyword>
<dbReference type="InterPro" id="IPR013815">
    <property type="entry name" value="ATP_grasp_subdomain_1"/>
</dbReference>
<evidence type="ECO:0000313" key="14">
    <source>
        <dbReference type="EMBL" id="MEY8762912.1"/>
    </source>
</evidence>
<dbReference type="InterPro" id="IPR000115">
    <property type="entry name" value="PRibGlycinamide_synth"/>
</dbReference>
<dbReference type="InterPro" id="IPR011054">
    <property type="entry name" value="Rudment_hybrid_motif"/>
</dbReference>
<evidence type="ECO:0000256" key="9">
    <source>
        <dbReference type="ARBA" id="ARBA00042242"/>
    </source>
</evidence>
<dbReference type="InterPro" id="IPR020562">
    <property type="entry name" value="PRibGlycinamide_synth_N"/>
</dbReference>
<evidence type="ECO:0000256" key="12">
    <source>
        <dbReference type="PROSITE-ProRule" id="PRU00409"/>
    </source>
</evidence>
<organism evidence="14 15">
    <name type="scientific">Clostridium lapidicellarium</name>
    <dbReference type="NCBI Taxonomy" id="3240931"/>
    <lineage>
        <taxon>Bacteria</taxon>
        <taxon>Bacillati</taxon>
        <taxon>Bacillota</taxon>
        <taxon>Clostridia</taxon>
        <taxon>Eubacteriales</taxon>
        <taxon>Clostridiaceae</taxon>
        <taxon>Clostridium</taxon>
    </lineage>
</organism>
<evidence type="ECO:0000256" key="3">
    <source>
        <dbReference type="ARBA" id="ARBA00013255"/>
    </source>
</evidence>
<keyword evidence="4 11" id="KW-0436">Ligase</keyword>
<dbReference type="Gene3D" id="3.30.1490.20">
    <property type="entry name" value="ATP-grasp fold, A domain"/>
    <property type="match status" value="1"/>
</dbReference>
<evidence type="ECO:0000313" key="15">
    <source>
        <dbReference type="Proteomes" id="UP001565220"/>
    </source>
</evidence>
<dbReference type="Pfam" id="PF01071">
    <property type="entry name" value="GARS_A"/>
    <property type="match status" value="1"/>
</dbReference>
<evidence type="ECO:0000256" key="8">
    <source>
        <dbReference type="ARBA" id="ARBA00038345"/>
    </source>
</evidence>
<dbReference type="SUPFAM" id="SSF51246">
    <property type="entry name" value="Rudiment single hybrid motif"/>
    <property type="match status" value="1"/>
</dbReference>
<reference evidence="14 15" key="1">
    <citation type="submission" date="2024-08" db="EMBL/GenBank/DDBJ databases">
        <title>Clostridium lapicellarii sp. nov., and Clostridium renhuaiense sp. nov., two species isolated from the mud in a fermentation cellar used for producing sauce-flavour Chinese liquors.</title>
        <authorList>
            <person name="Yang F."/>
            <person name="Wang H."/>
            <person name="Chen L.Q."/>
            <person name="Zhou N."/>
            <person name="Lu J.J."/>
            <person name="Pu X.X."/>
            <person name="Wan B."/>
            <person name="Wang L."/>
            <person name="Liu S.J."/>
        </authorList>
    </citation>
    <scope>NUCLEOTIDE SEQUENCE [LARGE SCALE GENOMIC DNA]</scope>
    <source>
        <strain evidence="14 15">MT-113</strain>
    </source>
</reference>
<name>A0ABV4DV97_9CLOT</name>
<dbReference type="Gene3D" id="3.90.600.10">
    <property type="entry name" value="Phosphoribosylglycinamide synthetase, C-terminal domain"/>
    <property type="match status" value="1"/>
</dbReference>
<dbReference type="SMART" id="SM01209">
    <property type="entry name" value="GARS_A"/>
    <property type="match status" value="1"/>
</dbReference>
<dbReference type="InterPro" id="IPR011761">
    <property type="entry name" value="ATP-grasp"/>
</dbReference>
<evidence type="ECO:0000256" key="6">
    <source>
        <dbReference type="ARBA" id="ARBA00022755"/>
    </source>
</evidence>
<dbReference type="GO" id="GO:0004637">
    <property type="term" value="F:phosphoribosylamine-glycine ligase activity"/>
    <property type="evidence" value="ECO:0007669"/>
    <property type="project" value="UniProtKB-EC"/>
</dbReference>
<proteinExistence type="inferred from homology"/>
<dbReference type="PROSITE" id="PS50975">
    <property type="entry name" value="ATP_GRASP"/>
    <property type="match status" value="1"/>
</dbReference>
<dbReference type="Pfam" id="PF02843">
    <property type="entry name" value="GARS_C"/>
    <property type="match status" value="1"/>
</dbReference>
<protein>
    <recommendedName>
        <fullName evidence="3 11">Phosphoribosylamine--glycine ligase</fullName>
        <ecNumber evidence="3 11">6.3.4.13</ecNumber>
    </recommendedName>
    <alternativeName>
        <fullName evidence="11">GARS</fullName>
    </alternativeName>
    <alternativeName>
        <fullName evidence="9 11">Glycinamide ribonucleotide synthetase</fullName>
    </alternativeName>
    <alternativeName>
        <fullName evidence="10 11">Phosphoribosylglycinamide synthetase</fullName>
    </alternativeName>
</protein>
<evidence type="ECO:0000256" key="7">
    <source>
        <dbReference type="ARBA" id="ARBA00022840"/>
    </source>
</evidence>
<dbReference type="Proteomes" id="UP001565220">
    <property type="component" value="Unassembled WGS sequence"/>
</dbReference>
<keyword evidence="5 12" id="KW-0547">Nucleotide-binding</keyword>
<dbReference type="EMBL" id="JBGFFE010000004">
    <property type="protein sequence ID" value="MEY8762912.1"/>
    <property type="molecule type" value="Genomic_DNA"/>
</dbReference>
<gene>
    <name evidence="11 14" type="primary">purD</name>
    <name evidence="14" type="ORF">AB8S09_04515</name>
</gene>
<dbReference type="PANTHER" id="PTHR43472">
    <property type="entry name" value="PHOSPHORIBOSYLAMINE--GLYCINE LIGASE"/>
    <property type="match status" value="1"/>
</dbReference>
<sequence length="413" mass="44782">MKVLVVGSGGREHAICWKMAQSPEVDKIFCAPGNGGIEIEDKCSNVNITDICSLMDFALREKVDLTVVGPENPLVEGIVDKFRGSGLDIFGPSSKAAMLEGSKIYSKNFMKKYGIRTAEYAAFDNIDNALKYVETCSYPVVVKADGLAAGKGVTICKNHGEAESALNDSMIKDVFKGAGKKVIVEEFLQGVEASILAVTDGNTIIPFISSKDHKQIYDGGIGPNTGGMGAIAPNPYCSREVLQDFKENIMLPTLMGIQQEILDYKGIIFFGLMITKKGVYLLEYNVRMGDPETQAVLPLMKSDFVDLIQASLSGKLSDFNLEWEKGACCCVVAASKGYPAKYETGFEISGFKRENNIFAAGVKGEDGVFKTSGGRVLSTYGTGGNLKSAVKYAYENLKKVNFKGMYFRKDIGK</sequence>
<comment type="similarity">
    <text evidence="8 11">Belongs to the GARS family.</text>
</comment>
<comment type="caution">
    <text evidence="14">The sequence shown here is derived from an EMBL/GenBank/DDBJ whole genome shotgun (WGS) entry which is preliminary data.</text>
</comment>
<evidence type="ECO:0000256" key="10">
    <source>
        <dbReference type="ARBA" id="ARBA00042864"/>
    </source>
</evidence>
<dbReference type="HAMAP" id="MF_00138">
    <property type="entry name" value="GARS"/>
    <property type="match status" value="1"/>
</dbReference>
<dbReference type="NCBIfam" id="TIGR00877">
    <property type="entry name" value="purD"/>
    <property type="match status" value="1"/>
</dbReference>
<comment type="pathway">
    <text evidence="2 11">Purine metabolism; IMP biosynthesis via de novo pathway; N(1)-(5-phospho-D-ribosyl)glycinamide from 5-phospho-alpha-D-ribose 1-diphosphate: step 2/2.</text>
</comment>
<dbReference type="Gene3D" id="3.40.50.20">
    <property type="match status" value="1"/>
</dbReference>
<feature type="domain" description="ATP-grasp" evidence="13">
    <location>
        <begin position="107"/>
        <end position="313"/>
    </location>
</feature>
<comment type="catalytic activity">
    <reaction evidence="11">
        <text>5-phospho-beta-D-ribosylamine + glycine + ATP = N(1)-(5-phospho-beta-D-ribosyl)glycinamide + ADP + phosphate + H(+)</text>
        <dbReference type="Rhea" id="RHEA:17453"/>
        <dbReference type="ChEBI" id="CHEBI:15378"/>
        <dbReference type="ChEBI" id="CHEBI:30616"/>
        <dbReference type="ChEBI" id="CHEBI:43474"/>
        <dbReference type="ChEBI" id="CHEBI:57305"/>
        <dbReference type="ChEBI" id="CHEBI:58681"/>
        <dbReference type="ChEBI" id="CHEBI:143788"/>
        <dbReference type="ChEBI" id="CHEBI:456216"/>
        <dbReference type="EC" id="6.3.4.13"/>
    </reaction>
</comment>
<keyword evidence="6 11" id="KW-0658">Purine biosynthesis</keyword>
<comment type="cofactor">
    <cofactor evidence="1">
        <name>Mn(2+)</name>
        <dbReference type="ChEBI" id="CHEBI:29035"/>
    </cofactor>
</comment>
<dbReference type="InterPro" id="IPR037123">
    <property type="entry name" value="PRibGlycinamide_synth_C_sf"/>
</dbReference>
<dbReference type="PANTHER" id="PTHR43472:SF1">
    <property type="entry name" value="PHOSPHORIBOSYLAMINE--GLYCINE LIGASE, CHLOROPLASTIC"/>
    <property type="match status" value="1"/>
</dbReference>
<evidence type="ECO:0000256" key="11">
    <source>
        <dbReference type="HAMAP-Rule" id="MF_00138"/>
    </source>
</evidence>
<keyword evidence="7 12" id="KW-0067">ATP-binding</keyword>
<dbReference type="InterPro" id="IPR020561">
    <property type="entry name" value="PRibGlycinamid_synth_ATP-grasp"/>
</dbReference>
<dbReference type="SUPFAM" id="SSF56059">
    <property type="entry name" value="Glutathione synthetase ATP-binding domain-like"/>
    <property type="match status" value="1"/>
</dbReference>
<dbReference type="SUPFAM" id="SSF52440">
    <property type="entry name" value="PreATP-grasp domain"/>
    <property type="match status" value="1"/>
</dbReference>
<dbReference type="InterPro" id="IPR016185">
    <property type="entry name" value="PreATP-grasp_dom_sf"/>
</dbReference>
<evidence type="ECO:0000256" key="4">
    <source>
        <dbReference type="ARBA" id="ARBA00022598"/>
    </source>
</evidence>
<accession>A0ABV4DV97</accession>
<evidence type="ECO:0000259" key="13">
    <source>
        <dbReference type="PROSITE" id="PS50975"/>
    </source>
</evidence>
<dbReference type="InterPro" id="IPR020560">
    <property type="entry name" value="PRibGlycinamide_synth_C-dom"/>
</dbReference>